<dbReference type="Pfam" id="PF12680">
    <property type="entry name" value="SnoaL_2"/>
    <property type="match status" value="1"/>
</dbReference>
<reference evidence="2" key="1">
    <citation type="submission" date="2020-10" db="EMBL/GenBank/DDBJ databases">
        <authorList>
            <person name="Abbas A."/>
            <person name="Razzaq R."/>
            <person name="Waqas M."/>
            <person name="Abbas N."/>
            <person name="Nielsen T.K."/>
            <person name="Hansen L.H."/>
            <person name="Hussain S."/>
            <person name="Shahid M."/>
        </authorList>
    </citation>
    <scope>NUCLEOTIDE SEQUENCE</scope>
    <source>
        <strain evidence="2">S14</strain>
    </source>
</reference>
<organism evidence="2 3">
    <name type="scientific">Chelatococcus sambhunathii</name>
    <dbReference type="NCBI Taxonomy" id="363953"/>
    <lineage>
        <taxon>Bacteria</taxon>
        <taxon>Pseudomonadati</taxon>
        <taxon>Pseudomonadota</taxon>
        <taxon>Alphaproteobacteria</taxon>
        <taxon>Hyphomicrobiales</taxon>
        <taxon>Chelatococcaceae</taxon>
        <taxon>Chelatococcus</taxon>
    </lineage>
</organism>
<name>A0ABU1DHR0_9HYPH</name>
<dbReference type="EMBL" id="JADBEO010000029">
    <property type="protein sequence ID" value="MDR4307629.1"/>
    <property type="molecule type" value="Genomic_DNA"/>
</dbReference>
<feature type="domain" description="SnoaL-like" evidence="1">
    <location>
        <begin position="10"/>
        <end position="100"/>
    </location>
</feature>
<comment type="caution">
    <text evidence="2">The sequence shown here is derived from an EMBL/GenBank/DDBJ whole genome shotgun (WGS) entry which is preliminary data.</text>
</comment>
<dbReference type="InterPro" id="IPR037401">
    <property type="entry name" value="SnoaL-like"/>
</dbReference>
<evidence type="ECO:0000259" key="1">
    <source>
        <dbReference type="Pfam" id="PF12680"/>
    </source>
</evidence>
<dbReference type="RefSeq" id="WP_309392650.1">
    <property type="nucleotide sequence ID" value="NZ_JADBEO010000029.1"/>
</dbReference>
<proteinExistence type="predicted"/>
<keyword evidence="3" id="KW-1185">Reference proteome</keyword>
<evidence type="ECO:0000313" key="3">
    <source>
        <dbReference type="Proteomes" id="UP001181622"/>
    </source>
</evidence>
<accession>A0ABU1DHR0</accession>
<protein>
    <submittedName>
        <fullName evidence="2">Nuclear transport factor 2 family protein</fullName>
    </submittedName>
</protein>
<dbReference type="InterPro" id="IPR032710">
    <property type="entry name" value="NTF2-like_dom_sf"/>
</dbReference>
<dbReference type="Gene3D" id="3.10.450.50">
    <property type="match status" value="1"/>
</dbReference>
<dbReference type="Proteomes" id="UP001181622">
    <property type="component" value="Unassembled WGS sequence"/>
</dbReference>
<evidence type="ECO:0000313" key="2">
    <source>
        <dbReference type="EMBL" id="MDR4307629.1"/>
    </source>
</evidence>
<sequence length="121" mass="13238">MTALDRAETVRRLYAAFVADDRTTAESLIAPGFTFSSPYDDALDRDAYFARCWPNGGKIEQITIERLLVEGDAAFVVYKASAPGGRTFRNAEVLTFDGRLVATVEVYFGAERIGGTFSPKG</sequence>
<gene>
    <name evidence="2" type="ORF">IHQ68_13470</name>
</gene>
<dbReference type="SUPFAM" id="SSF54427">
    <property type="entry name" value="NTF2-like"/>
    <property type="match status" value="1"/>
</dbReference>